<dbReference type="InterPro" id="IPR027417">
    <property type="entry name" value="P-loop_NTPase"/>
</dbReference>
<dbReference type="InterPro" id="IPR007831">
    <property type="entry name" value="T2SS_GspE_N"/>
</dbReference>
<dbReference type="CDD" id="cd01129">
    <property type="entry name" value="PulE-GspE-like"/>
    <property type="match status" value="1"/>
</dbReference>
<dbReference type="Pfam" id="PF05157">
    <property type="entry name" value="MshEN"/>
    <property type="match status" value="1"/>
</dbReference>
<dbReference type="SUPFAM" id="SSF52540">
    <property type="entry name" value="P-loop containing nucleoside triphosphate hydrolases"/>
    <property type="match status" value="1"/>
</dbReference>
<protein>
    <submittedName>
        <fullName evidence="5">Type II secretion system protein E (GspE)</fullName>
    </submittedName>
</protein>
<evidence type="ECO:0000259" key="4">
    <source>
        <dbReference type="PROSITE" id="PS00662"/>
    </source>
</evidence>
<dbReference type="PANTHER" id="PTHR30258:SF2">
    <property type="entry name" value="COMG OPERON PROTEIN 1"/>
    <property type="match status" value="1"/>
</dbReference>
<dbReference type="Proteomes" id="UP000199608">
    <property type="component" value="Unassembled WGS sequence"/>
</dbReference>
<dbReference type="RefSeq" id="WP_092232853.1">
    <property type="nucleotide sequence ID" value="NZ_FNLL01000004.1"/>
</dbReference>
<dbReference type="Gene3D" id="3.40.50.300">
    <property type="entry name" value="P-loop containing nucleotide triphosphate hydrolases"/>
    <property type="match status" value="1"/>
</dbReference>
<dbReference type="InterPro" id="IPR001482">
    <property type="entry name" value="T2SS/T4SS_dom"/>
</dbReference>
<name>A0A1H2FT14_9BACT</name>
<dbReference type="SUPFAM" id="SSF160246">
    <property type="entry name" value="EspE N-terminal domain-like"/>
    <property type="match status" value="1"/>
</dbReference>
<evidence type="ECO:0000256" key="2">
    <source>
        <dbReference type="ARBA" id="ARBA00022741"/>
    </source>
</evidence>
<evidence type="ECO:0000313" key="5">
    <source>
        <dbReference type="EMBL" id="SDU10466.1"/>
    </source>
</evidence>
<accession>A0A1H2FT14</accession>
<reference evidence="6" key="1">
    <citation type="submission" date="2016-10" db="EMBL/GenBank/DDBJ databases">
        <authorList>
            <person name="Varghese N."/>
            <person name="Submissions S."/>
        </authorList>
    </citation>
    <scope>NUCLEOTIDE SEQUENCE [LARGE SCALE GENOMIC DNA]</scope>
    <source>
        <strain evidence="6">DSM 3384</strain>
    </source>
</reference>
<dbReference type="GO" id="GO:0016887">
    <property type="term" value="F:ATP hydrolysis activity"/>
    <property type="evidence" value="ECO:0007669"/>
    <property type="project" value="TreeGrafter"/>
</dbReference>
<dbReference type="PROSITE" id="PS00662">
    <property type="entry name" value="T2SP_E"/>
    <property type="match status" value="1"/>
</dbReference>
<keyword evidence="6" id="KW-1185">Reference proteome</keyword>
<dbReference type="FunFam" id="3.40.50.300:FF:000398">
    <property type="entry name" value="Type IV pilus assembly ATPase PilB"/>
    <property type="match status" value="1"/>
</dbReference>
<comment type="similarity">
    <text evidence="1">Belongs to the GSP E family.</text>
</comment>
<organism evidence="5 6">
    <name type="scientific">Desulfobacula phenolica</name>
    <dbReference type="NCBI Taxonomy" id="90732"/>
    <lineage>
        <taxon>Bacteria</taxon>
        <taxon>Pseudomonadati</taxon>
        <taxon>Thermodesulfobacteriota</taxon>
        <taxon>Desulfobacteria</taxon>
        <taxon>Desulfobacterales</taxon>
        <taxon>Desulfobacteraceae</taxon>
        <taxon>Desulfobacula</taxon>
    </lineage>
</organism>
<dbReference type="Gene3D" id="3.30.450.90">
    <property type="match status" value="1"/>
</dbReference>
<evidence type="ECO:0000256" key="1">
    <source>
        <dbReference type="ARBA" id="ARBA00006611"/>
    </source>
</evidence>
<dbReference type="GO" id="GO:0005886">
    <property type="term" value="C:plasma membrane"/>
    <property type="evidence" value="ECO:0007669"/>
    <property type="project" value="TreeGrafter"/>
</dbReference>
<dbReference type="EMBL" id="FNLL01000004">
    <property type="protein sequence ID" value="SDU10466.1"/>
    <property type="molecule type" value="Genomic_DNA"/>
</dbReference>
<dbReference type="PANTHER" id="PTHR30258">
    <property type="entry name" value="TYPE II SECRETION SYSTEM PROTEIN GSPE-RELATED"/>
    <property type="match status" value="1"/>
</dbReference>
<dbReference type="GO" id="GO:0005524">
    <property type="term" value="F:ATP binding"/>
    <property type="evidence" value="ECO:0007669"/>
    <property type="project" value="UniProtKB-KW"/>
</dbReference>
<sequence length="568" mass="63155">MAVRKRLGEILIDQGLISETLLQESLAGSKASGMKLGEYLIKNDIVSENAILEAVASQMNLKKYNPNDYTVAQELSNIMDVDTVIKLNAIPVEKKEGVLTVAMVDPLDIIAIDSIEVMTNMEVETLICSEQNFTYLMSGLYGVYAGKDGVMKQVQDIAEMEGETEDDEYLSDAIETTLHDMAAEAPVIKLVNSILSQAVREGATDIHFSPEKDYIEIRFRVDGKLHTIPTPPKRMFLPMVSRIKILSNLDISVSRIPQDGRMTVIINKKEINIRVSTIPTVHGENMVLRLLDTSTGIHSLDQLGFLPRDIRLLEKMIKMPYGMILCTGPTGSGKTTSLFSMLQGINSPDVNIITLEDPVEYRMEHVRQVQLNHKAGMTFASGLRSILRQDPDVIMVGEIRDRETASVAVQAALTGHMVFSTVHTNDAADAVTRFVDLGIEPFMVASVMLVTIAQRLVRRACPYCKVPYTPSPEVLKYWHLKDGAYEFVKAKGCSQCMNTGYKGRVGFYEILYVNDDVRQMIIDKKSARDISRLARKTGRLKSLKFDAAHKVVQGITTSEEAMSAILVK</sequence>
<feature type="domain" description="Bacterial type II secretion system protein E" evidence="4">
    <location>
        <begin position="387"/>
        <end position="401"/>
    </location>
</feature>
<keyword evidence="3" id="KW-0067">ATP-binding</keyword>
<gene>
    <name evidence="5" type="ORF">SAMN04487931_104324</name>
</gene>
<proteinExistence type="inferred from homology"/>
<evidence type="ECO:0000313" key="6">
    <source>
        <dbReference type="Proteomes" id="UP000199608"/>
    </source>
</evidence>
<dbReference type="InterPro" id="IPR037257">
    <property type="entry name" value="T2SS_E_N_sf"/>
</dbReference>
<dbReference type="Gene3D" id="3.30.300.160">
    <property type="entry name" value="Type II secretion system, protein E, N-terminal domain"/>
    <property type="match status" value="1"/>
</dbReference>
<evidence type="ECO:0000256" key="3">
    <source>
        <dbReference type="ARBA" id="ARBA00022840"/>
    </source>
</evidence>
<keyword evidence="2" id="KW-0547">Nucleotide-binding</keyword>
<dbReference type="Pfam" id="PF00437">
    <property type="entry name" value="T2SSE"/>
    <property type="match status" value="1"/>
</dbReference>
<dbReference type="AlphaFoldDB" id="A0A1H2FT14"/>